<organism evidence="1 2">
    <name type="scientific">Treponema pedis</name>
    <dbReference type="NCBI Taxonomy" id="409322"/>
    <lineage>
        <taxon>Bacteria</taxon>
        <taxon>Pseudomonadati</taxon>
        <taxon>Spirochaetota</taxon>
        <taxon>Spirochaetia</taxon>
        <taxon>Spirochaetales</taxon>
        <taxon>Treponemataceae</taxon>
        <taxon>Treponema</taxon>
    </lineage>
</organism>
<sequence>MPAVSISMKSGLLFALEQTALKTGFSKSKIMEKALERYLIEIKEDLEDSSLAEKAWSEFAASGERTYTLDEVSKELGI</sequence>
<proteinExistence type="predicted"/>
<gene>
    <name evidence="1" type="ORF">IFE08_03410</name>
</gene>
<dbReference type="GeneID" id="301089040"/>
<reference evidence="1 2" key="1">
    <citation type="submission" date="2020-09" db="EMBL/GenBank/DDBJ databases">
        <title>Characterization of Treponema spp. from bovine digital dermatitis in Korea.</title>
        <authorList>
            <person name="Espiritu H.M."/>
            <person name="Cho Y.I."/>
            <person name="Mamuad L."/>
        </authorList>
    </citation>
    <scope>NUCLEOTIDE SEQUENCE [LARGE SCALE GENOMIC DNA]</scope>
    <source>
        <strain evidence="1 2">KS1</strain>
    </source>
</reference>
<evidence type="ECO:0000313" key="1">
    <source>
        <dbReference type="EMBL" id="QOW61449.1"/>
    </source>
</evidence>
<dbReference type="EMBL" id="CP061839">
    <property type="protein sequence ID" value="QOW61449.1"/>
    <property type="molecule type" value="Genomic_DNA"/>
</dbReference>
<dbReference type="Proteomes" id="UP000593915">
    <property type="component" value="Chromosome"/>
</dbReference>
<name>A0A7S6WR23_9SPIR</name>
<dbReference type="AlphaFoldDB" id="A0A7S6WR23"/>
<evidence type="ECO:0000313" key="2">
    <source>
        <dbReference type="Proteomes" id="UP000593915"/>
    </source>
</evidence>
<protein>
    <recommendedName>
        <fullName evidence="3">CopG family transcriptional regulator</fullName>
    </recommendedName>
</protein>
<accession>A0A7S6WR23</accession>
<evidence type="ECO:0008006" key="3">
    <source>
        <dbReference type="Google" id="ProtNLM"/>
    </source>
</evidence>
<dbReference type="RefSeq" id="WP_024465960.1">
    <property type="nucleotide sequence ID" value="NZ_CP045670.1"/>
</dbReference>